<feature type="region of interest" description="Disordered" evidence="1">
    <location>
        <begin position="133"/>
        <end position="223"/>
    </location>
</feature>
<gene>
    <name evidence="2" type="ORF">GCM10020221_35950</name>
</gene>
<evidence type="ECO:0000313" key="2">
    <source>
        <dbReference type="EMBL" id="GAA2937004.1"/>
    </source>
</evidence>
<proteinExistence type="predicted"/>
<name>A0ABN3X6S8_STRTU</name>
<dbReference type="Proteomes" id="UP001501102">
    <property type="component" value="Unassembled WGS sequence"/>
</dbReference>
<dbReference type="EMBL" id="BAAAXZ010000135">
    <property type="protein sequence ID" value="GAA2937004.1"/>
    <property type="molecule type" value="Genomic_DNA"/>
</dbReference>
<protein>
    <submittedName>
        <fullName evidence="2">Uncharacterized protein</fullName>
    </submittedName>
</protein>
<evidence type="ECO:0000256" key="1">
    <source>
        <dbReference type="SAM" id="MobiDB-lite"/>
    </source>
</evidence>
<accession>A0ABN3X6S8</accession>
<sequence>MRADGREQDGGPGRPGVPLCAPAVQSGDQTGAQEGGLARSGGADENEWVSVGVGVADGVQQTAGDLLAAVEVVPVPGPEGFHAGVRAPAGGRRQRVRRPLRAVRVVGGDDQLVQVAGAVAVRAHGPVPERPVEEGVDVVQREPGRPRRVALRQQAQQPAAEEGVPLPLGRVGQGEVGGGGEQEASVGEGRVEDGGRAVPAGGGGAAGEAAVEDHDAAADDAAEEPLERVVRDALGDSVLGRGAVRGEVELVVRAEQAVAGVAEEHGAGGLADRLLDGIEHLGGGGVGRDAVDVVLGHPARLVQGAGQVVEGGADSGQVGEG</sequence>
<feature type="compositionally biased region" description="Gly residues" evidence="1">
    <location>
        <begin position="171"/>
        <end position="181"/>
    </location>
</feature>
<feature type="region of interest" description="Disordered" evidence="1">
    <location>
        <begin position="1"/>
        <end position="44"/>
    </location>
</feature>
<comment type="caution">
    <text evidence="2">The sequence shown here is derived from an EMBL/GenBank/DDBJ whole genome shotgun (WGS) entry which is preliminary data.</text>
</comment>
<reference evidence="2 3" key="1">
    <citation type="journal article" date="2019" name="Int. J. Syst. Evol. Microbiol.">
        <title>The Global Catalogue of Microorganisms (GCM) 10K type strain sequencing project: providing services to taxonomists for standard genome sequencing and annotation.</title>
        <authorList>
            <consortium name="The Broad Institute Genomics Platform"/>
            <consortium name="The Broad Institute Genome Sequencing Center for Infectious Disease"/>
            <person name="Wu L."/>
            <person name="Ma J."/>
        </authorList>
    </citation>
    <scope>NUCLEOTIDE SEQUENCE [LARGE SCALE GENOMIC DNA]</scope>
    <source>
        <strain evidence="2 3">JCM 4087</strain>
    </source>
</reference>
<evidence type="ECO:0000313" key="3">
    <source>
        <dbReference type="Proteomes" id="UP001501102"/>
    </source>
</evidence>
<organism evidence="2 3">
    <name type="scientific">Streptomyces thioluteus</name>
    <dbReference type="NCBI Taxonomy" id="66431"/>
    <lineage>
        <taxon>Bacteria</taxon>
        <taxon>Bacillati</taxon>
        <taxon>Actinomycetota</taxon>
        <taxon>Actinomycetes</taxon>
        <taxon>Kitasatosporales</taxon>
        <taxon>Streptomycetaceae</taxon>
        <taxon>Streptomyces</taxon>
    </lineage>
</organism>
<keyword evidence="3" id="KW-1185">Reference proteome</keyword>